<evidence type="ECO:0000313" key="9">
    <source>
        <dbReference type="EMBL" id="EFY09329.1"/>
    </source>
</evidence>
<keyword evidence="2 4" id="KW-0396">Initiation factor</keyword>
<evidence type="ECO:0000256" key="4">
    <source>
        <dbReference type="HAMAP-Rule" id="MF_00080"/>
    </source>
</evidence>
<dbReference type="GO" id="GO:0032790">
    <property type="term" value="P:ribosome disassembly"/>
    <property type="evidence" value="ECO:0007669"/>
    <property type="project" value="TreeGrafter"/>
</dbReference>
<comment type="subcellular location">
    <subcellularLocation>
        <location evidence="4 6">Cytoplasm</location>
    </subcellularLocation>
</comment>
<sequence length="196" mass="22867">MRHIFYCLHHKEVNFISRRYGNEKPKGPEDLVNEAIRFKEVLVIGPKGEQLGILMRREALEKAFEHNLDLLCVAPNGNPPVCKIVDYGRYRFELQKKAKEAKKHQHVTQIKPLRLSPVIDQHDFDTKLRHARKWLEEGIKVKVDMRFRGRLITRLEVGRKTMDSFIEECSDLGSVEKRPKLEGNTMSVVISPNKKK</sequence>
<comment type="subunit">
    <text evidence="4 6">Monomer.</text>
</comment>
<dbReference type="InterPro" id="IPR019813">
    <property type="entry name" value="Translation_initiation_fac3_CS"/>
</dbReference>
<dbReference type="FunFam" id="3.30.110.10:FF:000001">
    <property type="entry name" value="Translation initiation factor IF-3"/>
    <property type="match status" value="1"/>
</dbReference>
<keyword evidence="4" id="KW-0963">Cytoplasm</keyword>
<evidence type="ECO:0000256" key="3">
    <source>
        <dbReference type="ARBA" id="ARBA00022917"/>
    </source>
</evidence>
<dbReference type="AlphaFoldDB" id="E7FU18"/>
<evidence type="ECO:0000256" key="1">
    <source>
        <dbReference type="ARBA" id="ARBA00005439"/>
    </source>
</evidence>
<dbReference type="InterPro" id="IPR019815">
    <property type="entry name" value="Translation_initiation_fac_3_C"/>
</dbReference>
<dbReference type="GO" id="GO:0003743">
    <property type="term" value="F:translation initiation factor activity"/>
    <property type="evidence" value="ECO:0007669"/>
    <property type="project" value="UniProtKB-UniRule"/>
</dbReference>
<comment type="similarity">
    <text evidence="1 4 6">Belongs to the IF-3 family.</text>
</comment>
<evidence type="ECO:0000256" key="5">
    <source>
        <dbReference type="NCBIfam" id="TIGR00168"/>
    </source>
</evidence>
<dbReference type="Gene3D" id="3.30.110.10">
    <property type="entry name" value="Translation initiation factor 3 (IF-3), C-terminal domain"/>
    <property type="match status" value="1"/>
</dbReference>
<evidence type="ECO:0000256" key="6">
    <source>
        <dbReference type="RuleBase" id="RU000646"/>
    </source>
</evidence>
<dbReference type="GO" id="GO:0043022">
    <property type="term" value="F:ribosome binding"/>
    <property type="evidence" value="ECO:0007669"/>
    <property type="project" value="TreeGrafter"/>
</dbReference>
<dbReference type="PROSITE" id="PS00938">
    <property type="entry name" value="IF3"/>
    <property type="match status" value="1"/>
</dbReference>
<dbReference type="SUPFAM" id="SSF54364">
    <property type="entry name" value="Translation initiation factor IF3, N-terminal domain"/>
    <property type="match status" value="1"/>
</dbReference>
<dbReference type="PANTHER" id="PTHR10938:SF0">
    <property type="entry name" value="TRANSLATION INITIATION FACTOR IF-3, MITOCHONDRIAL"/>
    <property type="match status" value="1"/>
</dbReference>
<feature type="domain" description="Translation initiation factor 3 C-terminal" evidence="7">
    <location>
        <begin position="108"/>
        <end position="193"/>
    </location>
</feature>
<dbReference type="PANTHER" id="PTHR10938">
    <property type="entry name" value="TRANSLATION INITIATION FACTOR IF-3"/>
    <property type="match status" value="1"/>
</dbReference>
<dbReference type="NCBIfam" id="TIGR00168">
    <property type="entry name" value="infC"/>
    <property type="match status" value="1"/>
</dbReference>
<reference evidence="9" key="1">
    <citation type="submission" date="2011-01" db="EMBL/GenBank/DDBJ databases">
        <authorList>
            <person name="Muzny D."/>
            <person name="Qin X."/>
            <person name="Buhay C."/>
            <person name="Dugan-Rocha S."/>
            <person name="Ding Y."/>
            <person name="Chen G."/>
            <person name="Hawes A."/>
            <person name="Holder M."/>
            <person name="Jhangiani S."/>
            <person name="Johnson A."/>
            <person name="Khan Z."/>
            <person name="Li Z."/>
            <person name="Liu W."/>
            <person name="Liu X."/>
            <person name="Perez L."/>
            <person name="Shen H."/>
            <person name="Wang Q."/>
            <person name="Watt J."/>
            <person name="Xi L."/>
            <person name="Xin Y."/>
            <person name="Zhou J."/>
            <person name="Deng J."/>
            <person name="Jiang H."/>
            <person name="Liu Y."/>
            <person name="Qu J."/>
            <person name="Song X.-Z."/>
            <person name="Zhang L."/>
            <person name="Villasana D."/>
            <person name="Johnson A."/>
            <person name="Liu J."/>
            <person name="Liyanage D."/>
            <person name="Lorensuhewa L."/>
            <person name="Robinson T."/>
            <person name="Song A."/>
            <person name="Song B.-B."/>
            <person name="Dinh H."/>
            <person name="Thornton R."/>
            <person name="Coyle M."/>
            <person name="Francisco L."/>
            <person name="Jackson L."/>
            <person name="Javaid M."/>
            <person name="Korchina V."/>
            <person name="Kovar C."/>
            <person name="Mata R."/>
            <person name="Mathew T."/>
            <person name="Ngo R."/>
            <person name="Nguyen L."/>
            <person name="Nguyen N."/>
            <person name="Okwuonu G."/>
            <person name="Ongeri F."/>
            <person name="Pham C."/>
            <person name="Simmons D."/>
            <person name="Wilczek-Boney K."/>
            <person name="Hale W."/>
            <person name="Jakkamsetti A."/>
            <person name="Pham P."/>
            <person name="Ruth R."/>
            <person name="San Lucas F."/>
            <person name="Warren J."/>
            <person name="Zhang J."/>
            <person name="Zhao Z."/>
            <person name="Zhou C."/>
            <person name="Zhu D."/>
            <person name="Lee S."/>
            <person name="Bess C."/>
            <person name="Blankenburg K."/>
            <person name="Forbes L."/>
            <person name="Fu Q."/>
            <person name="Gubbala S."/>
            <person name="Hirani K."/>
            <person name="Jayaseelan J.C."/>
            <person name="Lara F."/>
            <person name="Munidasa M."/>
            <person name="Palculict T."/>
            <person name="Patil S."/>
            <person name="Pu L.-L."/>
            <person name="Saada N."/>
            <person name="Tang L."/>
            <person name="Weissenberger G."/>
            <person name="Zhu Y."/>
            <person name="Hemphill L."/>
            <person name="Shang Y."/>
            <person name="Youmans B."/>
            <person name="Ayvaz T."/>
            <person name="Ross M."/>
            <person name="Santibanez J."/>
            <person name="Aqrawi P."/>
            <person name="Gross S."/>
            <person name="Joshi V."/>
            <person name="Fowler G."/>
            <person name="Nazareth L."/>
            <person name="Reid J."/>
            <person name="Worley K."/>
            <person name="Petrosino J."/>
            <person name="Highlander S."/>
            <person name="Gibbs R."/>
        </authorList>
    </citation>
    <scope>NUCLEOTIDE SEQUENCE [LARGE SCALE GENOMIC DNA]</scope>
    <source>
        <strain evidence="9">ATCC 19414</strain>
    </source>
</reference>
<evidence type="ECO:0000313" key="10">
    <source>
        <dbReference type="Proteomes" id="UP000003028"/>
    </source>
</evidence>
<dbReference type="InterPro" id="IPR036787">
    <property type="entry name" value="T_IF-3_N_sf"/>
</dbReference>
<dbReference type="STRING" id="1648.A2I91_06800"/>
<dbReference type="RefSeq" id="WP_003773181.1">
    <property type="nucleotide sequence ID" value="NZ_ACLK02000001.1"/>
</dbReference>
<proteinExistence type="inferred from homology"/>
<dbReference type="Gene3D" id="3.10.20.80">
    <property type="entry name" value="Translation initiation factor 3 (IF-3), N-terminal domain"/>
    <property type="match status" value="1"/>
</dbReference>
<evidence type="ECO:0000256" key="2">
    <source>
        <dbReference type="ARBA" id="ARBA00022540"/>
    </source>
</evidence>
<protein>
    <recommendedName>
        <fullName evidence="4 5">Translation initiation factor IF-3</fullName>
    </recommendedName>
</protein>
<accession>E7FU18</accession>
<feature type="domain" description="Translation initiation factor 3 N-terminal" evidence="8">
    <location>
        <begin position="32"/>
        <end position="101"/>
    </location>
</feature>
<name>E7FU18_ERYRH</name>
<dbReference type="InterPro" id="IPR001288">
    <property type="entry name" value="Translation_initiation_fac_3"/>
</dbReference>
<keyword evidence="10" id="KW-1185">Reference proteome</keyword>
<comment type="caution">
    <text evidence="9">The sequence shown here is derived from an EMBL/GenBank/DDBJ whole genome shotgun (WGS) entry which is preliminary data.</text>
</comment>
<dbReference type="Pfam" id="PF05198">
    <property type="entry name" value="IF3_N"/>
    <property type="match status" value="1"/>
</dbReference>
<evidence type="ECO:0000259" key="8">
    <source>
        <dbReference type="Pfam" id="PF05198"/>
    </source>
</evidence>
<dbReference type="HAMAP" id="MF_00080">
    <property type="entry name" value="IF_3"/>
    <property type="match status" value="1"/>
</dbReference>
<evidence type="ECO:0000259" key="7">
    <source>
        <dbReference type="Pfam" id="PF00707"/>
    </source>
</evidence>
<gene>
    <name evidence="4 9" type="primary">infC</name>
    <name evidence="9" type="ORF">HMPREF0357_10124</name>
</gene>
<dbReference type="GO" id="GO:0016020">
    <property type="term" value="C:membrane"/>
    <property type="evidence" value="ECO:0007669"/>
    <property type="project" value="TreeGrafter"/>
</dbReference>
<organism evidence="9 10">
    <name type="scientific">Erysipelothrix rhusiopathiae ATCC 19414</name>
    <dbReference type="NCBI Taxonomy" id="525280"/>
    <lineage>
        <taxon>Bacteria</taxon>
        <taxon>Bacillati</taxon>
        <taxon>Bacillota</taxon>
        <taxon>Erysipelotrichia</taxon>
        <taxon>Erysipelotrichales</taxon>
        <taxon>Erysipelotrichaceae</taxon>
        <taxon>Erysipelothrix</taxon>
    </lineage>
</organism>
<dbReference type="InterPro" id="IPR036788">
    <property type="entry name" value="T_IF-3_C_sf"/>
</dbReference>
<dbReference type="Pfam" id="PF00707">
    <property type="entry name" value="IF3_C"/>
    <property type="match status" value="1"/>
</dbReference>
<dbReference type="GO" id="GO:0005829">
    <property type="term" value="C:cytosol"/>
    <property type="evidence" value="ECO:0007669"/>
    <property type="project" value="TreeGrafter"/>
</dbReference>
<comment type="function">
    <text evidence="4 6">IF-3 binds to the 30S ribosomal subunit and shifts the equilibrium between 70S ribosomes and their 50S and 30S subunits in favor of the free subunits, thus enhancing the availability of 30S subunits on which protein synthesis initiation begins.</text>
</comment>
<keyword evidence="3 4" id="KW-0648">Protein biosynthesis</keyword>
<dbReference type="Proteomes" id="UP000003028">
    <property type="component" value="Unassembled WGS sequence"/>
</dbReference>
<dbReference type="EMBL" id="ACLK02000001">
    <property type="protein sequence ID" value="EFY09329.1"/>
    <property type="molecule type" value="Genomic_DNA"/>
</dbReference>
<dbReference type="SUPFAM" id="SSF55200">
    <property type="entry name" value="Translation initiation factor IF3, C-terminal domain"/>
    <property type="match status" value="1"/>
</dbReference>
<dbReference type="InterPro" id="IPR019814">
    <property type="entry name" value="Translation_initiation_fac_3_N"/>
</dbReference>